<dbReference type="AlphaFoldDB" id="A0A914C033"/>
<dbReference type="GO" id="GO:0007017">
    <property type="term" value="P:microtubule-based process"/>
    <property type="evidence" value="ECO:0007669"/>
    <property type="project" value="InterPro"/>
</dbReference>
<dbReference type="Gene3D" id="3.30.740.10">
    <property type="entry name" value="Protein Inhibitor Of Neuronal Nitric Oxide Synthase"/>
    <property type="match status" value="1"/>
</dbReference>
<name>A0A914C033_9BILA</name>
<organism evidence="1 2">
    <name type="scientific">Acrobeloides nanus</name>
    <dbReference type="NCBI Taxonomy" id="290746"/>
    <lineage>
        <taxon>Eukaryota</taxon>
        <taxon>Metazoa</taxon>
        <taxon>Ecdysozoa</taxon>
        <taxon>Nematoda</taxon>
        <taxon>Chromadorea</taxon>
        <taxon>Rhabditida</taxon>
        <taxon>Tylenchina</taxon>
        <taxon>Cephalobomorpha</taxon>
        <taxon>Cephaloboidea</taxon>
        <taxon>Cephalobidae</taxon>
        <taxon>Acrobeloides</taxon>
    </lineage>
</organism>
<protein>
    <submittedName>
        <fullName evidence="2">Uncharacterized protein</fullName>
    </submittedName>
</protein>
<evidence type="ECO:0000313" key="2">
    <source>
        <dbReference type="WBParaSite" id="ACRNAN_Path_1405.g5516.t1"/>
    </source>
</evidence>
<sequence length="119" mass="13320">MGASMGAFNAKGVIKETNMDDEMVEFATQTVDQIVESNRTIFSANSSGMQETGIYYYDNQVIIDGINEAFSSKYGGKWICNAGENAMFTESERPSKFIWFESLSYSTGETYKIFIYSGE</sequence>
<dbReference type="WBParaSite" id="ACRNAN_Path_1405.g5516.t1">
    <property type="protein sequence ID" value="ACRNAN_Path_1405.g5516.t1"/>
    <property type="gene ID" value="ACRNAN_Path_1405.g5516"/>
</dbReference>
<evidence type="ECO:0000313" key="1">
    <source>
        <dbReference type="Proteomes" id="UP000887540"/>
    </source>
</evidence>
<dbReference type="InterPro" id="IPR037177">
    <property type="entry name" value="DLC_sf"/>
</dbReference>
<accession>A0A914C033</accession>
<dbReference type="GO" id="GO:0030286">
    <property type="term" value="C:dynein complex"/>
    <property type="evidence" value="ECO:0007669"/>
    <property type="project" value="InterPro"/>
</dbReference>
<dbReference type="Proteomes" id="UP000887540">
    <property type="component" value="Unplaced"/>
</dbReference>
<keyword evidence="1" id="KW-1185">Reference proteome</keyword>
<proteinExistence type="predicted"/>
<reference evidence="2" key="1">
    <citation type="submission" date="2022-11" db="UniProtKB">
        <authorList>
            <consortium name="WormBaseParasite"/>
        </authorList>
    </citation>
    <scope>IDENTIFICATION</scope>
</reference>